<evidence type="ECO:0000313" key="2">
    <source>
        <dbReference type="EMBL" id="KAK4312770.1"/>
    </source>
</evidence>
<evidence type="ECO:0000313" key="3">
    <source>
        <dbReference type="Proteomes" id="UP001292094"/>
    </source>
</evidence>
<keyword evidence="3" id="KW-1185">Reference proteome</keyword>
<proteinExistence type="predicted"/>
<keyword evidence="1" id="KW-0732">Signal</keyword>
<name>A0AAE1UB75_9EUCA</name>
<comment type="caution">
    <text evidence="2">The sequence shown here is derived from an EMBL/GenBank/DDBJ whole genome shotgun (WGS) entry which is preliminary data.</text>
</comment>
<dbReference type="Proteomes" id="UP001292094">
    <property type="component" value="Unassembled WGS sequence"/>
</dbReference>
<evidence type="ECO:0000256" key="1">
    <source>
        <dbReference type="SAM" id="SignalP"/>
    </source>
</evidence>
<protein>
    <submittedName>
        <fullName evidence="2">Uncharacterized protein</fullName>
    </submittedName>
</protein>
<dbReference type="EMBL" id="JAWZYT010001378">
    <property type="protein sequence ID" value="KAK4312770.1"/>
    <property type="molecule type" value="Genomic_DNA"/>
</dbReference>
<sequence>MAGLITRALLLAVCILHLTRSLGPSQVDAQLASLNSLSMEDVETNILLNQLALLKLLNSPRHYKGKGQECTIIPPTRRPGPFPSLSYSTIQRGNNEMVEVDVEIIPPSQDEDVWYSHNFFLDHGTARDGWIYITNSKAKNDQVVFVCNGETDGTYGTQIVDWSIPTSVLTDPRHIIIQVQRSHVSLFEKTGDGLRHIGSRTCPRPFPSFPYFTVRTECYGPYCADLPKTSSRQTPSLDQFQSDSPDALEDVPITPPPLIFYPGSPVSGTCVWHLCLAIVSRARRTTCRRHSHTTIVSVTGSFFR</sequence>
<accession>A0AAE1UB75</accession>
<reference evidence="2" key="1">
    <citation type="submission" date="2023-11" db="EMBL/GenBank/DDBJ databases">
        <title>Genome assemblies of two species of porcelain crab, Petrolisthes cinctipes and Petrolisthes manimaculis (Anomura: Porcellanidae).</title>
        <authorList>
            <person name="Angst P."/>
        </authorList>
    </citation>
    <scope>NUCLEOTIDE SEQUENCE</scope>
    <source>
        <strain evidence="2">PB745_02</strain>
        <tissue evidence="2">Gill</tissue>
    </source>
</reference>
<feature type="signal peptide" evidence="1">
    <location>
        <begin position="1"/>
        <end position="21"/>
    </location>
</feature>
<dbReference type="AlphaFoldDB" id="A0AAE1UB75"/>
<organism evidence="2 3">
    <name type="scientific">Petrolisthes manimaculis</name>
    <dbReference type="NCBI Taxonomy" id="1843537"/>
    <lineage>
        <taxon>Eukaryota</taxon>
        <taxon>Metazoa</taxon>
        <taxon>Ecdysozoa</taxon>
        <taxon>Arthropoda</taxon>
        <taxon>Crustacea</taxon>
        <taxon>Multicrustacea</taxon>
        <taxon>Malacostraca</taxon>
        <taxon>Eumalacostraca</taxon>
        <taxon>Eucarida</taxon>
        <taxon>Decapoda</taxon>
        <taxon>Pleocyemata</taxon>
        <taxon>Anomura</taxon>
        <taxon>Galatheoidea</taxon>
        <taxon>Porcellanidae</taxon>
        <taxon>Petrolisthes</taxon>
    </lineage>
</organism>
<feature type="chain" id="PRO_5042114349" evidence="1">
    <location>
        <begin position="22"/>
        <end position="304"/>
    </location>
</feature>
<gene>
    <name evidence="2" type="ORF">Pmani_015784</name>
</gene>